<sequence>MQRKIFWTVFIALGLLADITLPFLWGILATIPIGIVSWWVAYRSDWF</sequence>
<name>A0A7V8NUT0_9BACT</name>
<keyword evidence="1" id="KW-0812">Transmembrane</keyword>
<reference evidence="2" key="1">
    <citation type="submission" date="2020-06" db="EMBL/GenBank/DDBJ databases">
        <title>Legume-microbial interactions unlock mineral nutrients during tropical forest succession.</title>
        <authorList>
            <person name="Epihov D.Z."/>
        </authorList>
    </citation>
    <scope>NUCLEOTIDE SEQUENCE [LARGE SCALE GENOMIC DNA]</scope>
    <source>
        <strain evidence="2">Pan2503</strain>
    </source>
</reference>
<evidence type="ECO:0000256" key="1">
    <source>
        <dbReference type="SAM" id="Phobius"/>
    </source>
</evidence>
<protein>
    <submittedName>
        <fullName evidence="2">Uncharacterized protein</fullName>
    </submittedName>
</protein>
<evidence type="ECO:0000313" key="2">
    <source>
        <dbReference type="EMBL" id="MBA0087924.1"/>
    </source>
</evidence>
<organism evidence="2 3">
    <name type="scientific">Candidatus Acidiferrum panamense</name>
    <dbReference type="NCBI Taxonomy" id="2741543"/>
    <lineage>
        <taxon>Bacteria</taxon>
        <taxon>Pseudomonadati</taxon>
        <taxon>Acidobacteriota</taxon>
        <taxon>Terriglobia</taxon>
        <taxon>Candidatus Acidiferrales</taxon>
        <taxon>Candidatus Acidiferrum</taxon>
    </lineage>
</organism>
<gene>
    <name evidence="2" type="ORF">HRJ53_23300</name>
</gene>
<keyword evidence="1" id="KW-1133">Transmembrane helix</keyword>
<proteinExistence type="predicted"/>
<keyword evidence="1" id="KW-0472">Membrane</keyword>
<keyword evidence="3" id="KW-1185">Reference proteome</keyword>
<feature type="transmembrane region" description="Helical" evidence="1">
    <location>
        <begin position="7"/>
        <end position="40"/>
    </location>
</feature>
<dbReference type="Proteomes" id="UP000567293">
    <property type="component" value="Unassembled WGS sequence"/>
</dbReference>
<evidence type="ECO:0000313" key="3">
    <source>
        <dbReference type="Proteomes" id="UP000567293"/>
    </source>
</evidence>
<accession>A0A7V8NUT0</accession>
<comment type="caution">
    <text evidence="2">The sequence shown here is derived from an EMBL/GenBank/DDBJ whole genome shotgun (WGS) entry which is preliminary data.</text>
</comment>
<dbReference type="EMBL" id="JACDQQ010002252">
    <property type="protein sequence ID" value="MBA0087924.1"/>
    <property type="molecule type" value="Genomic_DNA"/>
</dbReference>
<dbReference type="AlphaFoldDB" id="A0A7V8NUT0"/>